<dbReference type="Gene3D" id="2.20.70.10">
    <property type="match status" value="1"/>
</dbReference>
<dbReference type="InterPro" id="IPR046357">
    <property type="entry name" value="PPIase_dom_sf"/>
</dbReference>
<sequence length="230" mass="26054">MSEENQESTLAILQTNPPPPPLPDGWIMHTSKSQPGYAYYFNQFTGEKRWDLPIANLEGLADAIQSLTEKTQNESSTHVEESKKKSSPQKRPREEEKRSSSGVHEKKRSKPEQVRVLHILKKHNKSRRPSSWRAKKITISKEEAIEELNEMIEILNDVKGDPKELRATFEELAKTESDCTSAKRGGDVGFFGRKKMQPNFEKASFALHVGEMTSKIVETSSGVHIILRLG</sequence>
<evidence type="ECO:0000256" key="5">
    <source>
        <dbReference type="ARBA" id="ARBA00023110"/>
    </source>
</evidence>
<evidence type="ECO:0000256" key="8">
    <source>
        <dbReference type="ARBA" id="ARBA00054022"/>
    </source>
</evidence>
<keyword evidence="7 10" id="KW-0413">Isomerase</keyword>
<evidence type="ECO:0000256" key="10">
    <source>
        <dbReference type="PROSITE-ProRule" id="PRU00278"/>
    </source>
</evidence>
<comment type="subunit">
    <text evidence="9">Interacts with host FBXW7; leading to FBXW7 autoubiquitination and subsequent degradation.</text>
</comment>
<keyword evidence="4" id="KW-1048">Host nucleus</keyword>
<keyword evidence="6" id="KW-1035">Host cytoplasm</keyword>
<evidence type="ECO:0000256" key="2">
    <source>
        <dbReference type="ARBA" id="ARBA00004147"/>
    </source>
</evidence>
<comment type="subcellular location">
    <subcellularLocation>
        <location evidence="3">Host cytoplasm</location>
    </subcellularLocation>
    <subcellularLocation>
        <location evidence="2">Host nucleus</location>
    </subcellularLocation>
</comment>
<evidence type="ECO:0000256" key="11">
    <source>
        <dbReference type="RuleBase" id="RU363014"/>
    </source>
</evidence>
<evidence type="ECO:0000256" key="3">
    <source>
        <dbReference type="ARBA" id="ARBA00004192"/>
    </source>
</evidence>
<dbReference type="EMBL" id="BLLK01000022">
    <property type="protein sequence ID" value="GFH45653.1"/>
    <property type="molecule type" value="Genomic_DNA"/>
</dbReference>
<dbReference type="GO" id="GO:0060255">
    <property type="term" value="P:regulation of macromolecule metabolic process"/>
    <property type="evidence" value="ECO:0007669"/>
    <property type="project" value="UniProtKB-ARBA"/>
</dbReference>
<dbReference type="FunFam" id="3.10.50.40:FF:000010">
    <property type="entry name" value="Peptidyl-prolyl cis-trans isomerase Pin1"/>
    <property type="match status" value="1"/>
</dbReference>
<dbReference type="Pfam" id="PF00639">
    <property type="entry name" value="Rotamase"/>
    <property type="match status" value="1"/>
</dbReference>
<feature type="region of interest" description="Disordered" evidence="12">
    <location>
        <begin position="69"/>
        <end position="114"/>
    </location>
</feature>
<dbReference type="GO" id="GO:0005634">
    <property type="term" value="C:nucleus"/>
    <property type="evidence" value="ECO:0007669"/>
    <property type="project" value="TreeGrafter"/>
</dbReference>
<feature type="region of interest" description="Disordered" evidence="12">
    <location>
        <begin position="1"/>
        <end position="29"/>
    </location>
</feature>
<dbReference type="Proteomes" id="UP001054902">
    <property type="component" value="Unassembled WGS sequence"/>
</dbReference>
<dbReference type="InterPro" id="IPR036020">
    <property type="entry name" value="WW_dom_sf"/>
</dbReference>
<dbReference type="CDD" id="cd00201">
    <property type="entry name" value="WW"/>
    <property type="match status" value="1"/>
</dbReference>
<evidence type="ECO:0000256" key="6">
    <source>
        <dbReference type="ARBA" id="ARBA00023200"/>
    </source>
</evidence>
<dbReference type="InterPro" id="IPR051370">
    <property type="entry name" value="PPIase_Pin1"/>
</dbReference>
<dbReference type="PROSITE" id="PS50198">
    <property type="entry name" value="PPIC_PPIASE_2"/>
    <property type="match status" value="1"/>
</dbReference>
<comment type="caution">
    <text evidence="15">The sequence shown here is derived from an EMBL/GenBank/DDBJ whole genome shotgun (WGS) entry which is preliminary data.</text>
</comment>
<evidence type="ECO:0000256" key="12">
    <source>
        <dbReference type="SAM" id="MobiDB-lite"/>
    </source>
</evidence>
<feature type="domain" description="WW" evidence="13">
    <location>
        <begin position="20"/>
        <end position="55"/>
    </location>
</feature>
<dbReference type="GO" id="GO:0042025">
    <property type="term" value="C:host cell nucleus"/>
    <property type="evidence" value="ECO:0007669"/>
    <property type="project" value="UniProtKB-SubCell"/>
</dbReference>
<dbReference type="Pfam" id="PF00397">
    <property type="entry name" value="WW"/>
    <property type="match status" value="1"/>
</dbReference>
<dbReference type="EC" id="5.2.1.8" evidence="11"/>
<dbReference type="InterPro" id="IPR001202">
    <property type="entry name" value="WW_dom"/>
</dbReference>
<evidence type="ECO:0000256" key="9">
    <source>
        <dbReference type="ARBA" id="ARBA00066165"/>
    </source>
</evidence>
<evidence type="ECO:0000256" key="7">
    <source>
        <dbReference type="ARBA" id="ARBA00023235"/>
    </source>
</evidence>
<dbReference type="GO" id="GO:0005829">
    <property type="term" value="C:cytosol"/>
    <property type="evidence" value="ECO:0007669"/>
    <property type="project" value="TreeGrafter"/>
</dbReference>
<keyword evidence="16" id="KW-1185">Reference proteome</keyword>
<keyword evidence="5 10" id="KW-0697">Rotamase</keyword>
<comment type="function">
    <text evidence="8">Peptidyl-prolyl cis/trans isomerase (PPIase) that acts as a key virulence factor by promoting host leukocyte transformation. Binds to and isomerizes specific phosphorylated Ser/Thr-Pro (pSer/Thr-Pro) motifs in a subset of proteins, resulting in conformational changes in the proteins. Promotes host leukocyte transformation by binding to phosphorylated host FBXW7, disrupting dimerization and promoting FBXW7 autoubiquitination and subsequent degradation. Degradation of host FBXW7, leads to stabilization of JUN, which promotes cell transformation.</text>
</comment>
<dbReference type="PANTHER" id="PTHR10657:SF4">
    <property type="entry name" value="PEPTIDYL-PROLYL CIS-TRANS ISOMERASE-RELATED"/>
    <property type="match status" value="1"/>
</dbReference>
<comment type="catalytic activity">
    <reaction evidence="1 11">
        <text>[protein]-peptidylproline (omega=180) = [protein]-peptidylproline (omega=0)</text>
        <dbReference type="Rhea" id="RHEA:16237"/>
        <dbReference type="Rhea" id="RHEA-COMP:10747"/>
        <dbReference type="Rhea" id="RHEA-COMP:10748"/>
        <dbReference type="ChEBI" id="CHEBI:83833"/>
        <dbReference type="ChEBI" id="CHEBI:83834"/>
        <dbReference type="EC" id="5.2.1.8"/>
    </reaction>
</comment>
<dbReference type="GO" id="GO:0080090">
    <property type="term" value="P:regulation of primary metabolic process"/>
    <property type="evidence" value="ECO:0007669"/>
    <property type="project" value="UniProtKB-ARBA"/>
</dbReference>
<feature type="domain" description="PpiC" evidence="14">
    <location>
        <begin position="111"/>
        <end position="230"/>
    </location>
</feature>
<accession>A0AAD3CGZ0</accession>
<dbReference type="SUPFAM" id="SSF54534">
    <property type="entry name" value="FKBP-like"/>
    <property type="match status" value="1"/>
</dbReference>
<dbReference type="GO" id="GO:0030430">
    <property type="term" value="C:host cell cytoplasm"/>
    <property type="evidence" value="ECO:0007669"/>
    <property type="project" value="UniProtKB-SubCell"/>
</dbReference>
<evidence type="ECO:0000259" key="13">
    <source>
        <dbReference type="PROSITE" id="PS50020"/>
    </source>
</evidence>
<gene>
    <name evidence="15" type="ORF">CTEN210_02127</name>
</gene>
<dbReference type="PROSITE" id="PS50020">
    <property type="entry name" value="WW_DOMAIN_2"/>
    <property type="match status" value="1"/>
</dbReference>
<evidence type="ECO:0000256" key="1">
    <source>
        <dbReference type="ARBA" id="ARBA00000971"/>
    </source>
</evidence>
<dbReference type="AlphaFoldDB" id="A0AAD3CGZ0"/>
<reference evidence="15 16" key="1">
    <citation type="journal article" date="2021" name="Sci. Rep.">
        <title>The genome of the diatom Chaetoceros tenuissimus carries an ancient integrated fragment of an extant virus.</title>
        <authorList>
            <person name="Hongo Y."/>
            <person name="Kimura K."/>
            <person name="Takaki Y."/>
            <person name="Yoshida Y."/>
            <person name="Baba S."/>
            <person name="Kobayashi G."/>
            <person name="Nagasaki K."/>
            <person name="Hano T."/>
            <person name="Tomaru Y."/>
        </authorList>
    </citation>
    <scope>NUCLEOTIDE SEQUENCE [LARGE SCALE GENOMIC DNA]</scope>
    <source>
        <strain evidence="15 16">NIES-3715</strain>
    </source>
</reference>
<name>A0AAD3CGZ0_9STRA</name>
<dbReference type="SMART" id="SM00456">
    <property type="entry name" value="WW"/>
    <property type="match status" value="1"/>
</dbReference>
<dbReference type="GO" id="GO:0003755">
    <property type="term" value="F:peptidyl-prolyl cis-trans isomerase activity"/>
    <property type="evidence" value="ECO:0007669"/>
    <property type="project" value="UniProtKB-UniRule"/>
</dbReference>
<evidence type="ECO:0000259" key="14">
    <source>
        <dbReference type="PROSITE" id="PS50198"/>
    </source>
</evidence>
<evidence type="ECO:0000313" key="15">
    <source>
        <dbReference type="EMBL" id="GFH45653.1"/>
    </source>
</evidence>
<organism evidence="15 16">
    <name type="scientific">Chaetoceros tenuissimus</name>
    <dbReference type="NCBI Taxonomy" id="426638"/>
    <lineage>
        <taxon>Eukaryota</taxon>
        <taxon>Sar</taxon>
        <taxon>Stramenopiles</taxon>
        <taxon>Ochrophyta</taxon>
        <taxon>Bacillariophyta</taxon>
        <taxon>Coscinodiscophyceae</taxon>
        <taxon>Chaetocerotophycidae</taxon>
        <taxon>Chaetocerotales</taxon>
        <taxon>Chaetocerotaceae</taxon>
        <taxon>Chaetoceros</taxon>
    </lineage>
</organism>
<evidence type="ECO:0000256" key="4">
    <source>
        <dbReference type="ARBA" id="ARBA00022562"/>
    </source>
</evidence>
<dbReference type="PROSITE" id="PS01096">
    <property type="entry name" value="PPIC_PPIASE_1"/>
    <property type="match status" value="1"/>
</dbReference>
<dbReference type="InterPro" id="IPR000297">
    <property type="entry name" value="PPIase_PpiC"/>
</dbReference>
<dbReference type="SUPFAM" id="SSF51045">
    <property type="entry name" value="WW domain"/>
    <property type="match status" value="1"/>
</dbReference>
<dbReference type="InterPro" id="IPR023058">
    <property type="entry name" value="PPIase_PpiC_CS"/>
</dbReference>
<proteinExistence type="predicted"/>
<dbReference type="PANTHER" id="PTHR10657">
    <property type="entry name" value="PEPTIDYL-PROLYL CIS-TRANS ISOMERASE"/>
    <property type="match status" value="1"/>
</dbReference>
<protein>
    <recommendedName>
        <fullName evidence="11">Peptidyl-prolyl cis-trans isomerase</fullName>
        <ecNumber evidence="11">5.2.1.8</ecNumber>
    </recommendedName>
</protein>
<dbReference type="Gene3D" id="3.10.50.40">
    <property type="match status" value="1"/>
</dbReference>
<evidence type="ECO:0000313" key="16">
    <source>
        <dbReference type="Proteomes" id="UP001054902"/>
    </source>
</evidence>